<evidence type="ECO:0000313" key="2">
    <source>
        <dbReference type="Proteomes" id="UP000190648"/>
    </source>
</evidence>
<reference evidence="1 2" key="1">
    <citation type="submission" date="2016-02" db="EMBL/GenBank/DDBJ databases">
        <title>Band-tailed pigeon sequencing and assembly.</title>
        <authorList>
            <person name="Soares A.E."/>
            <person name="Novak B.J."/>
            <person name="Rice E.S."/>
            <person name="O'Connell B."/>
            <person name="Chang D."/>
            <person name="Weber S."/>
            <person name="Shapiro B."/>
        </authorList>
    </citation>
    <scope>NUCLEOTIDE SEQUENCE [LARGE SCALE GENOMIC DNA]</scope>
    <source>
        <strain evidence="1">BTP2013</strain>
        <tissue evidence="1">Blood</tissue>
    </source>
</reference>
<dbReference type="Proteomes" id="UP000190648">
    <property type="component" value="Unassembled WGS sequence"/>
</dbReference>
<proteinExistence type="predicted"/>
<name>A0A1V4JTW8_PATFA</name>
<gene>
    <name evidence="1" type="ORF">AV530_008828</name>
</gene>
<sequence length="91" mass="10006">MSSSELQEVCNTCLLIMEAKSTLPPGTKGRWTILTAPTKEHMDVVEEAPAEIGWLLESVFGMRVTPGQHQHAVQCASLQLETLMNSMHNIA</sequence>
<keyword evidence="2" id="KW-1185">Reference proteome</keyword>
<dbReference type="EMBL" id="LSYS01006186">
    <property type="protein sequence ID" value="OPJ75613.1"/>
    <property type="molecule type" value="Genomic_DNA"/>
</dbReference>
<accession>A0A1V4JTW8</accession>
<dbReference type="AlphaFoldDB" id="A0A1V4JTW8"/>
<evidence type="ECO:0000313" key="1">
    <source>
        <dbReference type="EMBL" id="OPJ75613.1"/>
    </source>
</evidence>
<comment type="caution">
    <text evidence="1">The sequence shown here is derived from an EMBL/GenBank/DDBJ whole genome shotgun (WGS) entry which is preliminary data.</text>
</comment>
<organism evidence="1 2">
    <name type="scientific">Patagioenas fasciata monilis</name>
    <dbReference type="NCBI Taxonomy" id="372326"/>
    <lineage>
        <taxon>Eukaryota</taxon>
        <taxon>Metazoa</taxon>
        <taxon>Chordata</taxon>
        <taxon>Craniata</taxon>
        <taxon>Vertebrata</taxon>
        <taxon>Euteleostomi</taxon>
        <taxon>Archelosauria</taxon>
        <taxon>Archosauria</taxon>
        <taxon>Dinosauria</taxon>
        <taxon>Saurischia</taxon>
        <taxon>Theropoda</taxon>
        <taxon>Coelurosauria</taxon>
        <taxon>Aves</taxon>
        <taxon>Neognathae</taxon>
        <taxon>Neoaves</taxon>
        <taxon>Columbimorphae</taxon>
        <taxon>Columbiformes</taxon>
        <taxon>Columbidae</taxon>
        <taxon>Patagioenas</taxon>
    </lineage>
</organism>
<protein>
    <submittedName>
        <fullName evidence="1">Uncharacterized protein</fullName>
    </submittedName>
</protein>